<dbReference type="InterPro" id="IPR052372">
    <property type="entry name" value="YpjD/HemX"/>
</dbReference>
<keyword evidence="1" id="KW-1133">Transmembrane helix</keyword>
<dbReference type="InterPro" id="IPR002541">
    <property type="entry name" value="Cyt_c_assembly"/>
</dbReference>
<feature type="transmembrane region" description="Helical" evidence="1">
    <location>
        <begin position="210"/>
        <end position="230"/>
    </location>
</feature>
<dbReference type="EMBL" id="JAEDAK010000016">
    <property type="protein sequence ID" value="MBH9578959.1"/>
    <property type="molecule type" value="Genomic_DNA"/>
</dbReference>
<feature type="transmembrane region" description="Helical" evidence="1">
    <location>
        <begin position="242"/>
        <end position="263"/>
    </location>
</feature>
<feature type="transmembrane region" description="Helical" evidence="1">
    <location>
        <begin position="128"/>
        <end position="151"/>
    </location>
</feature>
<reference evidence="3" key="1">
    <citation type="submission" date="2020-12" db="EMBL/GenBank/DDBJ databases">
        <title>The genome sequence of Inhella sp. 1Y17.</title>
        <authorList>
            <person name="Liu Y."/>
        </authorList>
    </citation>
    <scope>NUCLEOTIDE SEQUENCE</scope>
    <source>
        <strain evidence="3">1Y17</strain>
    </source>
</reference>
<protein>
    <submittedName>
        <fullName evidence="3">Cytochrome c biogenesis protein CcsA</fullName>
    </submittedName>
</protein>
<feature type="transmembrane region" description="Helical" evidence="1">
    <location>
        <begin position="68"/>
        <end position="87"/>
    </location>
</feature>
<dbReference type="AlphaFoldDB" id="A0A931NJF3"/>
<feature type="transmembrane region" description="Helical" evidence="1">
    <location>
        <begin position="12"/>
        <end position="30"/>
    </location>
</feature>
<keyword evidence="1" id="KW-0472">Membrane</keyword>
<feature type="domain" description="Cytochrome c assembly protein" evidence="2">
    <location>
        <begin position="74"/>
        <end position="262"/>
    </location>
</feature>
<dbReference type="GO" id="GO:0017004">
    <property type="term" value="P:cytochrome complex assembly"/>
    <property type="evidence" value="ECO:0007669"/>
    <property type="project" value="InterPro"/>
</dbReference>
<name>A0A931NJF3_9BURK</name>
<evidence type="ECO:0000256" key="1">
    <source>
        <dbReference type="SAM" id="Phobius"/>
    </source>
</evidence>
<evidence type="ECO:0000259" key="2">
    <source>
        <dbReference type="Pfam" id="PF01578"/>
    </source>
</evidence>
<gene>
    <name evidence="3" type="primary">ccsA</name>
    <name evidence="3" type="ORF">I7X39_18875</name>
</gene>
<feature type="transmembrane region" description="Helical" evidence="1">
    <location>
        <begin position="42"/>
        <end position="62"/>
    </location>
</feature>
<keyword evidence="4" id="KW-1185">Reference proteome</keyword>
<sequence length="267" mass="28949">MEGASLNSSMWLTGWSALALLGYALAAWGASPERERWMPALWLAWPAHAVALVFDLGGIGQLPAGARFGFAPALSLMFWLVWAVVLIESRFLPLQFMRRVLAMLAAAAVALAWAFPGQLHAAATPWAPLHWVLGLVSYGLLGTAVLHAWLLGRAERQMRHPSSGGAPVGLPLLRLERLTFQFVAASVLVLGLALLLGAALGAPWHWDHKTLFSLLAWCVLAGLLAGRHWLGWRGAQATRWLYVGAALLLMAYVGSRFVLQVLLGRVV</sequence>
<feature type="transmembrane region" description="Helical" evidence="1">
    <location>
        <begin position="182"/>
        <end position="204"/>
    </location>
</feature>
<organism evidence="3 4">
    <name type="scientific">Inhella proteolytica</name>
    <dbReference type="NCBI Taxonomy" id="2795029"/>
    <lineage>
        <taxon>Bacteria</taxon>
        <taxon>Pseudomonadati</taxon>
        <taxon>Pseudomonadota</taxon>
        <taxon>Betaproteobacteria</taxon>
        <taxon>Burkholderiales</taxon>
        <taxon>Sphaerotilaceae</taxon>
        <taxon>Inhella</taxon>
    </lineage>
</organism>
<dbReference type="GO" id="GO:0020037">
    <property type="term" value="F:heme binding"/>
    <property type="evidence" value="ECO:0007669"/>
    <property type="project" value="InterPro"/>
</dbReference>
<dbReference type="Proteomes" id="UP000613266">
    <property type="component" value="Unassembled WGS sequence"/>
</dbReference>
<dbReference type="PANTHER" id="PTHR38034">
    <property type="entry name" value="INNER MEMBRANE PROTEIN YPJD"/>
    <property type="match status" value="1"/>
</dbReference>
<evidence type="ECO:0000313" key="3">
    <source>
        <dbReference type="EMBL" id="MBH9578959.1"/>
    </source>
</evidence>
<accession>A0A931NJF3</accession>
<dbReference type="PANTHER" id="PTHR38034:SF1">
    <property type="entry name" value="INNER MEMBRANE PROTEIN YPJD"/>
    <property type="match status" value="1"/>
</dbReference>
<comment type="caution">
    <text evidence="3">The sequence shown here is derived from an EMBL/GenBank/DDBJ whole genome shotgun (WGS) entry which is preliminary data.</text>
</comment>
<proteinExistence type="predicted"/>
<keyword evidence="1" id="KW-0812">Transmembrane</keyword>
<feature type="transmembrane region" description="Helical" evidence="1">
    <location>
        <begin position="99"/>
        <end position="116"/>
    </location>
</feature>
<dbReference type="Pfam" id="PF01578">
    <property type="entry name" value="Cytochrom_C_asm"/>
    <property type="match status" value="1"/>
</dbReference>
<evidence type="ECO:0000313" key="4">
    <source>
        <dbReference type="Proteomes" id="UP000613266"/>
    </source>
</evidence>